<feature type="transmembrane region" description="Helical" evidence="1">
    <location>
        <begin position="5"/>
        <end position="22"/>
    </location>
</feature>
<dbReference type="InterPro" id="IPR003583">
    <property type="entry name" value="Hlx-hairpin-Hlx_DNA-bd_motif"/>
</dbReference>
<feature type="domain" description="Helix-hairpin-helix DNA-binding motif class 1" evidence="2">
    <location>
        <begin position="170"/>
        <end position="189"/>
    </location>
</feature>
<evidence type="ECO:0000259" key="2">
    <source>
        <dbReference type="SMART" id="SM00278"/>
    </source>
</evidence>
<evidence type="ECO:0000313" key="3">
    <source>
        <dbReference type="EMBL" id="EFF65270.1"/>
    </source>
</evidence>
<dbReference type="SUPFAM" id="SSF47781">
    <property type="entry name" value="RuvA domain 2-like"/>
    <property type="match status" value="1"/>
</dbReference>
<keyword evidence="1" id="KW-0472">Membrane</keyword>
<dbReference type="Pfam" id="PF12836">
    <property type="entry name" value="HHH_3"/>
    <property type="match status" value="1"/>
</dbReference>
<dbReference type="InterPro" id="IPR010994">
    <property type="entry name" value="RuvA_2-like"/>
</dbReference>
<dbReference type="RefSeq" id="WP_006783185.1">
    <property type="nucleotide sequence ID" value="NZ_ADMN01000002.1"/>
</dbReference>
<dbReference type="PANTHER" id="PTHR21180">
    <property type="entry name" value="ENDONUCLEASE/EXONUCLEASE/PHOSPHATASE FAMILY DOMAIN-CONTAINING PROTEIN 1"/>
    <property type="match status" value="1"/>
</dbReference>
<dbReference type="SMART" id="SM00278">
    <property type="entry name" value="HhH1"/>
    <property type="match status" value="2"/>
</dbReference>
<keyword evidence="4" id="KW-1185">Reference proteome</keyword>
<keyword evidence="1" id="KW-1133">Transmembrane helix</keyword>
<dbReference type="Gene3D" id="1.10.150.310">
    <property type="entry name" value="Tex RuvX-like domain-like"/>
    <property type="match status" value="1"/>
</dbReference>
<dbReference type="InterPro" id="IPR004509">
    <property type="entry name" value="Competence_ComEA_HhH"/>
</dbReference>
<dbReference type="Proteomes" id="UP000002938">
    <property type="component" value="Unassembled WGS sequence"/>
</dbReference>
<dbReference type="InterPro" id="IPR019554">
    <property type="entry name" value="Soluble_ligand-bd"/>
</dbReference>
<comment type="caution">
    <text evidence="3">The sequence shown here is derived from an EMBL/GenBank/DDBJ whole genome shotgun (WGS) entry which is preliminary data.</text>
</comment>
<dbReference type="PANTHER" id="PTHR21180:SF32">
    <property type="entry name" value="ENDONUCLEASE_EXONUCLEASE_PHOSPHATASE FAMILY DOMAIN-CONTAINING PROTEIN 1"/>
    <property type="match status" value="1"/>
</dbReference>
<dbReference type="GeneID" id="60059820"/>
<protein>
    <submittedName>
        <fullName evidence="3">ComEA protein</fullName>
    </submittedName>
</protein>
<reference evidence="3 4" key="1">
    <citation type="journal article" date="2011" name="J. Bacteriol.">
        <title>Draft Genome Sequence of Turicibacter sanguinis PC909, Isolated from Human Feces.</title>
        <authorList>
            <person name="Cuiv P.O."/>
            <person name="Klaassens E.S."/>
            <person name="Durkin A.S."/>
            <person name="Harkins D.M."/>
            <person name="Foster L."/>
            <person name="McCorrison J."/>
            <person name="Torralba M."/>
            <person name="Nelson K.E."/>
            <person name="Morrison M."/>
        </authorList>
    </citation>
    <scope>NUCLEOTIDE SEQUENCE [LARGE SCALE GENOMIC DNA]</scope>
    <source>
        <strain evidence="3 4">PC909</strain>
    </source>
</reference>
<evidence type="ECO:0000256" key="1">
    <source>
        <dbReference type="SAM" id="Phobius"/>
    </source>
</evidence>
<proteinExistence type="predicted"/>
<keyword evidence="1" id="KW-0812">Transmembrane</keyword>
<sequence length="192" mass="21478">MKKQLVYLFVSGIVMSLIFMSAKPKNTSVPIVIESQSSIEEITKSELEEVSSLYYIIDVKGEVYCPGVYEVEANSRIHEVILLAGGLTEKADQNAINLAGKIKDEMVIYVPHVEEVVNFQWSFESSSESKKISINQANEDELKNLPGIGKTKAAAIIQYRMDYGPFQSIEELKNVTGIGEKTFESLEDFIEL</sequence>
<name>A0ABP2IA31_9FIRM</name>
<dbReference type="InterPro" id="IPR051675">
    <property type="entry name" value="Endo/Exo/Phosphatase_dom_1"/>
</dbReference>
<evidence type="ECO:0000313" key="4">
    <source>
        <dbReference type="Proteomes" id="UP000002938"/>
    </source>
</evidence>
<feature type="domain" description="Helix-hairpin-helix DNA-binding motif class 1" evidence="2">
    <location>
        <begin position="140"/>
        <end position="159"/>
    </location>
</feature>
<dbReference type="Pfam" id="PF10531">
    <property type="entry name" value="SLBB"/>
    <property type="match status" value="1"/>
</dbReference>
<dbReference type="EMBL" id="ADMN01000002">
    <property type="protein sequence ID" value="EFF65270.1"/>
    <property type="molecule type" value="Genomic_DNA"/>
</dbReference>
<organism evidence="3 4">
    <name type="scientific">Turicibacter sanguinis PC909</name>
    <dbReference type="NCBI Taxonomy" id="702450"/>
    <lineage>
        <taxon>Bacteria</taxon>
        <taxon>Bacillati</taxon>
        <taxon>Bacillota</taxon>
        <taxon>Erysipelotrichia</taxon>
        <taxon>Erysipelotrichales</taxon>
        <taxon>Turicibacteraceae</taxon>
        <taxon>Turicibacter</taxon>
    </lineage>
</organism>
<dbReference type="NCBIfam" id="TIGR00426">
    <property type="entry name" value="competence protein ComEA helix-hairpin-helix repeat region"/>
    <property type="match status" value="1"/>
</dbReference>
<dbReference type="Gene3D" id="3.10.560.10">
    <property type="entry name" value="Outer membrane lipoprotein wza domain like"/>
    <property type="match status" value="1"/>
</dbReference>
<gene>
    <name evidence="3" type="ORF">CUW_2613</name>
</gene>
<accession>A0ABP2IA31</accession>